<comment type="caution">
    <text evidence="2">The sequence shown here is derived from an EMBL/GenBank/DDBJ whole genome shotgun (WGS) entry which is preliminary data.</text>
</comment>
<feature type="region of interest" description="Disordered" evidence="1">
    <location>
        <begin position="149"/>
        <end position="182"/>
    </location>
</feature>
<organism evidence="2">
    <name type="scientific">Desulfobacca acetoxidans</name>
    <dbReference type="NCBI Taxonomy" id="60893"/>
    <lineage>
        <taxon>Bacteria</taxon>
        <taxon>Pseudomonadati</taxon>
        <taxon>Thermodesulfobacteriota</taxon>
        <taxon>Desulfobaccia</taxon>
        <taxon>Desulfobaccales</taxon>
        <taxon>Desulfobaccaceae</taxon>
        <taxon>Desulfobacca</taxon>
    </lineage>
</organism>
<dbReference type="InterPro" id="IPR009752">
    <property type="entry name" value="Phage_Mu_GpJ"/>
</dbReference>
<evidence type="ECO:0000313" key="2">
    <source>
        <dbReference type="EMBL" id="HGF34665.1"/>
    </source>
</evidence>
<dbReference type="AlphaFoldDB" id="A0A7C3Z2Q4"/>
<proteinExistence type="predicted"/>
<reference evidence="2" key="1">
    <citation type="journal article" date="2020" name="mSystems">
        <title>Genome- and Community-Level Interaction Insights into Carbon Utilization and Element Cycling Functions of Hydrothermarchaeota in Hydrothermal Sediment.</title>
        <authorList>
            <person name="Zhou Z."/>
            <person name="Liu Y."/>
            <person name="Xu W."/>
            <person name="Pan J."/>
            <person name="Luo Z.H."/>
            <person name="Li M."/>
        </authorList>
    </citation>
    <scope>NUCLEOTIDE SEQUENCE [LARGE SCALE GENOMIC DNA]</scope>
    <source>
        <strain evidence="2">SpSt-897</strain>
    </source>
</reference>
<gene>
    <name evidence="2" type="ORF">ENW96_09805</name>
</gene>
<dbReference type="Pfam" id="PF07030">
    <property type="entry name" value="Phage_Mu_Gp36"/>
    <property type="match status" value="1"/>
</dbReference>
<dbReference type="EMBL" id="DTMF01000243">
    <property type="protein sequence ID" value="HGF34665.1"/>
    <property type="molecule type" value="Genomic_DNA"/>
</dbReference>
<sequence length="182" mass="19759">MRPGSALGHVSCNCGLCWSPGQGLQPRPGRGGQFPAIKGRSMAYCTQSDLLTMIPLKELAELTADSGDAPDGQVVNEAIQRADAEIDAYLGMRYTLPLEPLPDQIKGLSVDMALYHLYSRRSVAPTVRRQKYEAAISFLKMVAAGEAMVEHSEDSNPEGGQLAEGSEFNSAPRIFSRTTQDW</sequence>
<protein>
    <submittedName>
        <fullName evidence="2">DUF1320 domain-containing protein</fullName>
    </submittedName>
</protein>
<accession>A0A7C3Z2Q4</accession>
<name>A0A7C3Z2Q4_9BACT</name>
<evidence type="ECO:0000256" key="1">
    <source>
        <dbReference type="SAM" id="MobiDB-lite"/>
    </source>
</evidence>